<dbReference type="OrthoDB" id="977640at2759"/>
<dbReference type="Gene3D" id="1.10.287.110">
    <property type="entry name" value="DnaJ domain"/>
    <property type="match status" value="1"/>
</dbReference>
<keyword evidence="4" id="KW-1185">Reference proteome</keyword>
<sequence>MERAPTRTESEYFLGLSAHFLTLRNLPMCRQYALRVRESGTDKHSVAEQILAVADVLLSAENRLCNRHLDYLSILQIRRADSGNRHLVQSQYEKLAALLNPNVNKFAFSQDAIGLVWEAWSVLSDPEKKARYEKEIGLPEKRNEHKEKKGTESEGTDTFWTLCPYCYCMYEYEKNYEGCCLRCQNCRRAFHGMAVNAPPTSILVEEGTGKERYHCCWAYFPLGYNKGAANCRKGNAGIDVGGEKRNVNTVARKTNNIMRSRRNGLGRTNSNLEFEEASGSGNREGGLEFYEGDDDVYIGIVATP</sequence>
<dbReference type="PANTHER" id="PTHR45496">
    <property type="entry name" value="CHAPERONE DNAJ-DOMAIN SUPERFAMILY PROTEIN"/>
    <property type="match status" value="1"/>
</dbReference>
<dbReference type="PROSITE" id="PS50076">
    <property type="entry name" value="DNAJ_2"/>
    <property type="match status" value="1"/>
</dbReference>
<dbReference type="Proteomes" id="UP000811609">
    <property type="component" value="Chromosome 2"/>
</dbReference>
<dbReference type="AlphaFoldDB" id="A0A8T1RA33"/>
<evidence type="ECO:0000256" key="1">
    <source>
        <dbReference type="SAM" id="MobiDB-lite"/>
    </source>
</evidence>
<dbReference type="SUPFAM" id="SSF46565">
    <property type="entry name" value="Chaperone J-domain"/>
    <property type="match status" value="1"/>
</dbReference>
<comment type="caution">
    <text evidence="3">The sequence shown here is derived from an EMBL/GenBank/DDBJ whole genome shotgun (WGS) entry which is preliminary data.</text>
</comment>
<dbReference type="InterPro" id="IPR053052">
    <property type="entry name" value="Imprinting_Balance_Reg"/>
</dbReference>
<gene>
    <name evidence="3" type="ORF">CIPAW_02G020700</name>
</gene>
<proteinExistence type="predicted"/>
<reference evidence="3" key="1">
    <citation type="submission" date="2020-12" db="EMBL/GenBank/DDBJ databases">
        <title>WGS assembly of Carya illinoinensis cv. Pawnee.</title>
        <authorList>
            <person name="Platts A."/>
            <person name="Shu S."/>
            <person name="Wright S."/>
            <person name="Barry K."/>
            <person name="Edger P."/>
            <person name="Pires J.C."/>
            <person name="Schmutz J."/>
        </authorList>
    </citation>
    <scope>NUCLEOTIDE SEQUENCE</scope>
    <source>
        <tissue evidence="3">Leaf</tissue>
    </source>
</reference>
<evidence type="ECO:0000313" key="3">
    <source>
        <dbReference type="EMBL" id="KAG6663354.1"/>
    </source>
</evidence>
<accession>A0A8T1RA33</accession>
<organism evidence="3 4">
    <name type="scientific">Carya illinoinensis</name>
    <name type="common">Pecan</name>
    <dbReference type="NCBI Taxonomy" id="32201"/>
    <lineage>
        <taxon>Eukaryota</taxon>
        <taxon>Viridiplantae</taxon>
        <taxon>Streptophyta</taxon>
        <taxon>Embryophyta</taxon>
        <taxon>Tracheophyta</taxon>
        <taxon>Spermatophyta</taxon>
        <taxon>Magnoliopsida</taxon>
        <taxon>eudicotyledons</taxon>
        <taxon>Gunneridae</taxon>
        <taxon>Pentapetalae</taxon>
        <taxon>rosids</taxon>
        <taxon>fabids</taxon>
        <taxon>Fagales</taxon>
        <taxon>Juglandaceae</taxon>
        <taxon>Carya</taxon>
    </lineage>
</organism>
<feature type="region of interest" description="Disordered" evidence="1">
    <location>
        <begin position="260"/>
        <end position="285"/>
    </location>
</feature>
<evidence type="ECO:0000259" key="2">
    <source>
        <dbReference type="PROSITE" id="PS50076"/>
    </source>
</evidence>
<dbReference type="PANTHER" id="PTHR45496:SF12">
    <property type="entry name" value="J DOMAIN-CONTAINING PROTEIN"/>
    <property type="match status" value="1"/>
</dbReference>
<dbReference type="Pfam" id="PF00226">
    <property type="entry name" value="DnaJ"/>
    <property type="match status" value="1"/>
</dbReference>
<dbReference type="EMBL" id="CM031810">
    <property type="protein sequence ID" value="KAG6663354.1"/>
    <property type="molecule type" value="Genomic_DNA"/>
</dbReference>
<dbReference type="InterPro" id="IPR001623">
    <property type="entry name" value="DnaJ_domain"/>
</dbReference>
<name>A0A8T1RA33_CARIL</name>
<protein>
    <recommendedName>
        <fullName evidence="2">J domain-containing protein</fullName>
    </recommendedName>
</protein>
<feature type="domain" description="J" evidence="2">
    <location>
        <begin position="70"/>
        <end position="136"/>
    </location>
</feature>
<evidence type="ECO:0000313" key="4">
    <source>
        <dbReference type="Proteomes" id="UP000811609"/>
    </source>
</evidence>
<dbReference type="InterPro" id="IPR036869">
    <property type="entry name" value="J_dom_sf"/>
</dbReference>